<keyword evidence="5" id="KW-0482">Metalloprotease</keyword>
<comment type="caution">
    <text evidence="8">The sequence shown here is derived from an EMBL/GenBank/DDBJ whole genome shotgun (WGS) entry which is preliminary data.</text>
</comment>
<dbReference type="Pfam" id="PF05193">
    <property type="entry name" value="Peptidase_M16_C"/>
    <property type="match status" value="1"/>
</dbReference>
<dbReference type="InterPro" id="IPR050626">
    <property type="entry name" value="Peptidase_M16"/>
</dbReference>
<protein>
    <submittedName>
        <fullName evidence="8">Insulinase family protein</fullName>
    </submittedName>
</protein>
<dbReference type="GO" id="GO:0008237">
    <property type="term" value="F:metallopeptidase activity"/>
    <property type="evidence" value="ECO:0007669"/>
    <property type="project" value="UniProtKB-KW"/>
</dbReference>
<accession>A0A7V5RNT3</accession>
<feature type="domain" description="Peptidase M16 N-terminal" evidence="6">
    <location>
        <begin position="20"/>
        <end position="142"/>
    </location>
</feature>
<name>A0A7V5RNT3_CALAY</name>
<organism evidence="8">
    <name type="scientific">Caldithrix abyssi</name>
    <dbReference type="NCBI Taxonomy" id="187145"/>
    <lineage>
        <taxon>Bacteria</taxon>
        <taxon>Pseudomonadati</taxon>
        <taxon>Calditrichota</taxon>
        <taxon>Calditrichia</taxon>
        <taxon>Calditrichales</taxon>
        <taxon>Calditrichaceae</taxon>
        <taxon>Caldithrix</taxon>
    </lineage>
</organism>
<evidence type="ECO:0000256" key="2">
    <source>
        <dbReference type="ARBA" id="ARBA00022670"/>
    </source>
</evidence>
<dbReference type="GO" id="GO:0046872">
    <property type="term" value="F:metal ion binding"/>
    <property type="evidence" value="ECO:0007669"/>
    <property type="project" value="InterPro"/>
</dbReference>
<evidence type="ECO:0000256" key="5">
    <source>
        <dbReference type="ARBA" id="ARBA00023049"/>
    </source>
</evidence>
<evidence type="ECO:0000313" key="8">
    <source>
        <dbReference type="EMBL" id="HHM01998.1"/>
    </source>
</evidence>
<dbReference type="InterPro" id="IPR011249">
    <property type="entry name" value="Metalloenz_LuxS/M16"/>
</dbReference>
<dbReference type="PANTHER" id="PTHR43690">
    <property type="entry name" value="NARDILYSIN"/>
    <property type="match status" value="1"/>
</dbReference>
<evidence type="ECO:0000259" key="7">
    <source>
        <dbReference type="Pfam" id="PF05193"/>
    </source>
</evidence>
<dbReference type="AlphaFoldDB" id="A0A7V5RNT3"/>
<dbReference type="Gene3D" id="3.30.830.10">
    <property type="entry name" value="Metalloenzyme, LuxS/M16 peptidase-like"/>
    <property type="match status" value="2"/>
</dbReference>
<evidence type="ECO:0000259" key="6">
    <source>
        <dbReference type="Pfam" id="PF00675"/>
    </source>
</evidence>
<dbReference type="SUPFAM" id="SSF63411">
    <property type="entry name" value="LuxS/MPP-like metallohydrolase"/>
    <property type="match status" value="2"/>
</dbReference>
<dbReference type="Pfam" id="PF00675">
    <property type="entry name" value="Peptidase_M16"/>
    <property type="match status" value="1"/>
</dbReference>
<dbReference type="EMBL" id="DRLI01000123">
    <property type="protein sequence ID" value="HHM01998.1"/>
    <property type="molecule type" value="Genomic_DNA"/>
</dbReference>
<proteinExistence type="inferred from homology"/>
<comment type="similarity">
    <text evidence="1">Belongs to the peptidase M16 family.</text>
</comment>
<keyword evidence="2" id="KW-0645">Protease</keyword>
<dbReference type="Proteomes" id="UP000885771">
    <property type="component" value="Unassembled WGS sequence"/>
</dbReference>
<evidence type="ECO:0000256" key="4">
    <source>
        <dbReference type="ARBA" id="ARBA00022833"/>
    </source>
</evidence>
<dbReference type="PANTHER" id="PTHR43690:SF35">
    <property type="entry name" value="NON-CATALYTIC MEMBER OF PEPTIDASE SUBFAMILY M16B-RELATED"/>
    <property type="match status" value="1"/>
</dbReference>
<dbReference type="InterPro" id="IPR007863">
    <property type="entry name" value="Peptidase_M16_C"/>
</dbReference>
<keyword evidence="4" id="KW-0862">Zinc</keyword>
<dbReference type="InterPro" id="IPR011765">
    <property type="entry name" value="Pept_M16_N"/>
</dbReference>
<dbReference type="GO" id="GO:0006508">
    <property type="term" value="P:proteolysis"/>
    <property type="evidence" value="ECO:0007669"/>
    <property type="project" value="UniProtKB-KW"/>
</dbReference>
<evidence type="ECO:0000256" key="3">
    <source>
        <dbReference type="ARBA" id="ARBA00022801"/>
    </source>
</evidence>
<gene>
    <name evidence="8" type="ORF">ENJ15_03230</name>
</gene>
<reference evidence="8" key="1">
    <citation type="journal article" date="2020" name="mSystems">
        <title>Genome- and Community-Level Interaction Insights into Carbon Utilization and Element Cycling Functions of Hydrothermarchaeota in Hydrothermal Sediment.</title>
        <authorList>
            <person name="Zhou Z."/>
            <person name="Liu Y."/>
            <person name="Xu W."/>
            <person name="Pan J."/>
            <person name="Luo Z.H."/>
            <person name="Li M."/>
        </authorList>
    </citation>
    <scope>NUCLEOTIDE SEQUENCE [LARGE SCALE GENOMIC DNA]</scope>
    <source>
        <strain evidence="8">HyVt-460</strain>
    </source>
</reference>
<feature type="domain" description="Peptidase M16 C-terminal" evidence="7">
    <location>
        <begin position="178"/>
        <end position="352"/>
    </location>
</feature>
<evidence type="ECO:0000256" key="1">
    <source>
        <dbReference type="ARBA" id="ARBA00007261"/>
    </source>
</evidence>
<keyword evidence="3" id="KW-0378">Hydrolase</keyword>
<sequence>MHLNIPFKSFHLENGLQLLLHHEGTTPITAVNLWYKVGSWNERPGKTGYAHLFEHMMFQGSAHVGSDMHFRLMQSVGGVVNGSTAFNRTNYYETLPSHHLERALWLEADRMGYLWQAMTPEKLDNQRDVVKNERRQRVDNQPYGLWLDKTLEMAFPPDYPYHWPVIGYMEDLDAAGMDDIRHFFETYYNPGNASLCIAGDFDEAQTLEWVERYFGGIPSGPMPPPVEARFDGYFSGEKREVLPDAVQLPRLYLSYHVPGMDSRDFIVAQILSAVLSGGKSARLYNELTFKRQLAQEVGCFLFPMLQTSLLMFMVTPQNGISVETMEKALQGEIDRLSLSDIGEPEIERVKNQIVAYKVRELQSVSHIADGLNQGAVLYGDADYINKELALYQAVTRSEVVAFAQKWLKDSNRVVLTFIPKNE</sequence>